<reference evidence="10 11" key="1">
    <citation type="submission" date="2018-12" db="EMBL/GenBank/DDBJ databases">
        <authorList>
            <consortium name="Pathogen Informatics"/>
        </authorList>
    </citation>
    <scope>NUCLEOTIDE SEQUENCE [LARGE SCALE GENOMIC DNA]</scope>
    <source>
        <strain evidence="10 11">NCTC13354</strain>
    </source>
</reference>
<dbReference type="GO" id="GO:0005886">
    <property type="term" value="C:plasma membrane"/>
    <property type="evidence" value="ECO:0007669"/>
    <property type="project" value="UniProtKB-SubCell"/>
</dbReference>
<feature type="compositionally biased region" description="Low complexity" evidence="8">
    <location>
        <begin position="1"/>
        <end position="15"/>
    </location>
</feature>
<evidence type="ECO:0000256" key="4">
    <source>
        <dbReference type="ARBA" id="ARBA00022692"/>
    </source>
</evidence>
<dbReference type="Proteomes" id="UP000269542">
    <property type="component" value="Chromosome"/>
</dbReference>
<protein>
    <submittedName>
        <fullName evidence="10">Inner membrane ABC transporter permease protein ycjP</fullName>
    </submittedName>
</protein>
<dbReference type="Pfam" id="PF00528">
    <property type="entry name" value="BPD_transp_1"/>
    <property type="match status" value="1"/>
</dbReference>
<keyword evidence="6 7" id="KW-0472">Membrane</keyword>
<feature type="transmembrane region" description="Helical" evidence="7">
    <location>
        <begin position="232"/>
        <end position="250"/>
    </location>
</feature>
<keyword evidence="3" id="KW-1003">Cell membrane</keyword>
<dbReference type="AlphaFoldDB" id="A0A3S4WGI3"/>
<keyword evidence="11" id="KW-1185">Reference proteome</keyword>
<dbReference type="PANTHER" id="PTHR43744">
    <property type="entry name" value="ABC TRANSPORTER PERMEASE PROTEIN MG189-RELATED-RELATED"/>
    <property type="match status" value="1"/>
</dbReference>
<name>A0A3S4WGI3_9ACTO</name>
<dbReference type="InterPro" id="IPR000515">
    <property type="entry name" value="MetI-like"/>
</dbReference>
<dbReference type="CDD" id="cd06261">
    <property type="entry name" value="TM_PBP2"/>
    <property type="match status" value="1"/>
</dbReference>
<evidence type="ECO:0000313" key="11">
    <source>
        <dbReference type="Proteomes" id="UP000269542"/>
    </source>
</evidence>
<keyword evidence="5 7" id="KW-1133">Transmembrane helix</keyword>
<keyword evidence="4 7" id="KW-0812">Transmembrane</keyword>
<evidence type="ECO:0000256" key="2">
    <source>
        <dbReference type="ARBA" id="ARBA00022448"/>
    </source>
</evidence>
<feature type="transmembrane region" description="Helical" evidence="7">
    <location>
        <begin position="105"/>
        <end position="132"/>
    </location>
</feature>
<evidence type="ECO:0000256" key="3">
    <source>
        <dbReference type="ARBA" id="ARBA00022475"/>
    </source>
</evidence>
<feature type="region of interest" description="Disordered" evidence="8">
    <location>
        <begin position="1"/>
        <end position="37"/>
    </location>
</feature>
<evidence type="ECO:0000256" key="8">
    <source>
        <dbReference type="SAM" id="MobiDB-lite"/>
    </source>
</evidence>
<evidence type="ECO:0000256" key="5">
    <source>
        <dbReference type="ARBA" id="ARBA00022989"/>
    </source>
</evidence>
<dbReference type="InterPro" id="IPR035906">
    <property type="entry name" value="MetI-like_sf"/>
</dbReference>
<sequence>MSDSLSLQSSNSQNLAGARSVGKPGRREQAGLRRRRKPRNKNSLLSVLLTYGVLISGALLTVLPLVFSILISFRTERDLINNGALSWPETITLDNYVRLFTDHDFIVPLAVTVQVVIVMVIGQFTASILAAYAFARLEFPGRDVLFWAYISTMMIPAIVTVIPLFTMMSQWGLRNTFAGIVVPFMLGSPYAIFLLRQNFRAVPQEILDAAELDGAGFWRQLWSIVLPMNRPILVTLFLITVVSQWNNFLWPSIIAPNKEWNVLTVATAGLQTQYTSNWTLVMAATTLAILPLLVLFIAFNKQIVRSIGITGLK</sequence>
<dbReference type="Gene3D" id="1.10.3720.10">
    <property type="entry name" value="MetI-like"/>
    <property type="match status" value="1"/>
</dbReference>
<keyword evidence="2 7" id="KW-0813">Transport</keyword>
<dbReference type="SUPFAM" id="SSF161098">
    <property type="entry name" value="MetI-like"/>
    <property type="match status" value="1"/>
</dbReference>
<feature type="domain" description="ABC transmembrane type-1" evidence="9">
    <location>
        <begin position="109"/>
        <end position="299"/>
    </location>
</feature>
<dbReference type="GO" id="GO:0055085">
    <property type="term" value="P:transmembrane transport"/>
    <property type="evidence" value="ECO:0007669"/>
    <property type="project" value="InterPro"/>
</dbReference>
<evidence type="ECO:0000256" key="6">
    <source>
        <dbReference type="ARBA" id="ARBA00023136"/>
    </source>
</evidence>
<dbReference type="PANTHER" id="PTHR43744:SF12">
    <property type="entry name" value="ABC TRANSPORTER PERMEASE PROTEIN MG189-RELATED"/>
    <property type="match status" value="1"/>
</dbReference>
<feature type="transmembrane region" description="Helical" evidence="7">
    <location>
        <begin position="144"/>
        <end position="165"/>
    </location>
</feature>
<dbReference type="EMBL" id="LR134476">
    <property type="protein sequence ID" value="VEI13396.1"/>
    <property type="molecule type" value="Genomic_DNA"/>
</dbReference>
<evidence type="ECO:0000256" key="1">
    <source>
        <dbReference type="ARBA" id="ARBA00004651"/>
    </source>
</evidence>
<dbReference type="KEGG" id="tbw:NCTC13354_01111"/>
<organism evidence="10 11">
    <name type="scientific">Trueperella bialowiezensis</name>
    <dbReference type="NCBI Taxonomy" id="312285"/>
    <lineage>
        <taxon>Bacteria</taxon>
        <taxon>Bacillati</taxon>
        <taxon>Actinomycetota</taxon>
        <taxon>Actinomycetes</taxon>
        <taxon>Actinomycetales</taxon>
        <taxon>Actinomycetaceae</taxon>
        <taxon>Trueperella</taxon>
    </lineage>
</organism>
<feature type="transmembrane region" description="Helical" evidence="7">
    <location>
        <begin position="278"/>
        <end position="299"/>
    </location>
</feature>
<evidence type="ECO:0000259" key="9">
    <source>
        <dbReference type="PROSITE" id="PS50928"/>
    </source>
</evidence>
<evidence type="ECO:0000313" key="10">
    <source>
        <dbReference type="EMBL" id="VEI13396.1"/>
    </source>
</evidence>
<dbReference type="PROSITE" id="PS50928">
    <property type="entry name" value="ABC_TM1"/>
    <property type="match status" value="1"/>
</dbReference>
<comment type="similarity">
    <text evidence="7">Belongs to the binding-protein-dependent transport system permease family.</text>
</comment>
<dbReference type="RefSeq" id="WP_126416511.1">
    <property type="nucleotide sequence ID" value="NZ_LR134476.1"/>
</dbReference>
<dbReference type="OrthoDB" id="3524874at2"/>
<accession>A0A3S4WGI3</accession>
<gene>
    <name evidence="10" type="primary">ycjP_2</name>
    <name evidence="10" type="ORF">NCTC13354_01111</name>
</gene>
<evidence type="ECO:0000256" key="7">
    <source>
        <dbReference type="RuleBase" id="RU363032"/>
    </source>
</evidence>
<comment type="subcellular location">
    <subcellularLocation>
        <location evidence="1 7">Cell membrane</location>
        <topology evidence="1 7">Multi-pass membrane protein</topology>
    </subcellularLocation>
</comment>
<proteinExistence type="inferred from homology"/>
<feature type="transmembrane region" description="Helical" evidence="7">
    <location>
        <begin position="177"/>
        <end position="195"/>
    </location>
</feature>
<feature type="transmembrane region" description="Helical" evidence="7">
    <location>
        <begin position="43"/>
        <end position="71"/>
    </location>
</feature>